<dbReference type="CDD" id="cd17657">
    <property type="entry name" value="CDC14_N"/>
    <property type="match status" value="1"/>
</dbReference>
<name>K0RHJ1_THAOC</name>
<dbReference type="GO" id="GO:0007096">
    <property type="term" value="P:regulation of exit from mitosis"/>
    <property type="evidence" value="ECO:0007669"/>
    <property type="project" value="UniProtKB-ARBA"/>
</dbReference>
<accession>K0RHJ1</accession>
<evidence type="ECO:0000256" key="14">
    <source>
        <dbReference type="SAM" id="MobiDB-lite"/>
    </source>
</evidence>
<dbReference type="GO" id="GO:0004725">
    <property type="term" value="F:protein tyrosine phosphatase activity"/>
    <property type="evidence" value="ECO:0007669"/>
    <property type="project" value="UniProtKB-EC"/>
</dbReference>
<dbReference type="GO" id="GO:0051321">
    <property type="term" value="P:meiotic cell cycle"/>
    <property type="evidence" value="ECO:0007669"/>
    <property type="project" value="UniProtKB-KW"/>
</dbReference>
<dbReference type="InterPro" id="IPR016130">
    <property type="entry name" value="Tyr_Pase_AS"/>
</dbReference>
<dbReference type="InterPro" id="IPR029021">
    <property type="entry name" value="Prot-tyrosine_phosphatase-like"/>
</dbReference>
<feature type="region of interest" description="Disordered" evidence="14">
    <location>
        <begin position="144"/>
        <end position="165"/>
    </location>
</feature>
<keyword evidence="13" id="KW-0131">Cell cycle</keyword>
<keyword evidence="6" id="KW-0597">Phosphoprotein</keyword>
<evidence type="ECO:0000256" key="8">
    <source>
        <dbReference type="ARBA" id="ARBA00022776"/>
    </source>
</evidence>
<evidence type="ECO:0000256" key="7">
    <source>
        <dbReference type="ARBA" id="ARBA00022618"/>
    </source>
</evidence>
<dbReference type="GO" id="GO:0032954">
    <property type="term" value="P:regulation of cytokinetic process"/>
    <property type="evidence" value="ECO:0007669"/>
    <property type="project" value="UniProtKB-ARBA"/>
</dbReference>
<dbReference type="Gene3D" id="3.90.190.10">
    <property type="entry name" value="Protein tyrosine phosphatase superfamily"/>
    <property type="match status" value="2"/>
</dbReference>
<evidence type="ECO:0000256" key="13">
    <source>
        <dbReference type="ARBA" id="ARBA00023306"/>
    </source>
</evidence>
<dbReference type="EMBL" id="AGNL01038315">
    <property type="protein sequence ID" value="EJK53178.1"/>
    <property type="molecule type" value="Genomic_DNA"/>
</dbReference>
<dbReference type="PROSITE" id="PS50056">
    <property type="entry name" value="TYR_PHOSPHATASE_2"/>
    <property type="match status" value="1"/>
</dbReference>
<feature type="region of interest" description="Disordered" evidence="14">
    <location>
        <begin position="444"/>
        <end position="473"/>
    </location>
</feature>
<keyword evidence="7" id="KW-0132">Cell division</keyword>
<keyword evidence="18" id="KW-1185">Reference proteome</keyword>
<keyword evidence="5" id="KW-0963">Cytoplasm</keyword>
<evidence type="ECO:0000256" key="6">
    <source>
        <dbReference type="ARBA" id="ARBA00022553"/>
    </source>
</evidence>
<evidence type="ECO:0000256" key="9">
    <source>
        <dbReference type="ARBA" id="ARBA00022801"/>
    </source>
</evidence>
<keyword evidence="10" id="KW-0904">Protein phosphatase</keyword>
<dbReference type="PROSITE" id="PS00383">
    <property type="entry name" value="TYR_PHOSPHATASE_1"/>
    <property type="match status" value="1"/>
</dbReference>
<feature type="compositionally biased region" description="Basic and acidic residues" evidence="14">
    <location>
        <begin position="538"/>
        <end position="551"/>
    </location>
</feature>
<feature type="domain" description="Tyrosine-protein phosphatase" evidence="15">
    <location>
        <begin position="283"/>
        <end position="429"/>
    </location>
</feature>
<sequence length="551" mass="61849">MDHSHAEDQLHGAVEIIPSRLYYAPLRAFPASDDENDSSSSKKKSVHYFSIDSELIYWNFFLDYGPLNMGQLYRFCAKLNSKLSSVELRDDIVCFYSSDRGERRINAEMRSNATVLICAYSMIYLGKTLEEAYFGFREEHAEASRRGRVPEPPSRNCSLPPQSKRVRGDGPFARLHPLPPFHDASPIVCTYDLTCYDVLSGLDKSMQLGFFQYDNAPRLPSTPAENDPSITSVADNSDMSRFHAVKRRPNPRTFNATEYEHFEQVENGDLNWIVSDKILAFAGPHMKKVVTPEGFCMLTPADYIPYFLKTRVKLVVRLNKRCYDEGDFERAGIGHVEHYYLDGSCPPMGILQSVLADMESIGDDEAMAVHCKAGLGRTGTCIGAYLMKHYRYTAAQVIGWMRLCRPGMVIGPQQHFLTEIESLMWQEGEMYRGNGLRSMSIDFDDEEEEEEDEAPVDVKPAARTPSNVKAGGISVVTPEGQPLVLPSTPVEYKLGPASTASRPGLLNLSSEGEGLKFPQAKQPSVAKEGDQANALLSRRLEQYQSRKDVKR</sequence>
<evidence type="ECO:0000256" key="1">
    <source>
        <dbReference type="ARBA" id="ARBA00004123"/>
    </source>
</evidence>
<dbReference type="PANTHER" id="PTHR23339">
    <property type="entry name" value="TYROSINE SPECIFIC PROTEIN PHOSPHATASE AND DUAL SPECIFICITY PROTEIN PHOSPHATASE"/>
    <property type="match status" value="1"/>
</dbReference>
<evidence type="ECO:0000256" key="4">
    <source>
        <dbReference type="ARBA" id="ARBA00013064"/>
    </source>
</evidence>
<keyword evidence="8" id="KW-0498">Mitosis</keyword>
<dbReference type="CDD" id="cd14499">
    <property type="entry name" value="CDC14_C"/>
    <property type="match status" value="1"/>
</dbReference>
<dbReference type="InterPro" id="IPR020422">
    <property type="entry name" value="TYR_PHOSPHATASE_DUAL_dom"/>
</dbReference>
<evidence type="ECO:0000259" key="16">
    <source>
        <dbReference type="PROSITE" id="PS50056"/>
    </source>
</evidence>
<dbReference type="GO" id="GO:0000278">
    <property type="term" value="P:mitotic cell cycle"/>
    <property type="evidence" value="ECO:0007669"/>
    <property type="project" value="UniProtKB-ARBA"/>
</dbReference>
<protein>
    <recommendedName>
        <fullName evidence="4">protein-tyrosine-phosphatase</fullName>
        <ecNumber evidence="4">3.1.3.48</ecNumber>
    </recommendedName>
</protein>
<comment type="caution">
    <text evidence="17">The sequence shown here is derived from an EMBL/GenBank/DDBJ whole genome shotgun (WGS) entry which is preliminary data.</text>
</comment>
<dbReference type="InterPro" id="IPR050561">
    <property type="entry name" value="PTP"/>
</dbReference>
<proteinExistence type="inferred from homology"/>
<dbReference type="eggNOG" id="KOG1720">
    <property type="taxonomic scope" value="Eukaryota"/>
</dbReference>
<evidence type="ECO:0000259" key="15">
    <source>
        <dbReference type="PROSITE" id="PS50054"/>
    </source>
</evidence>
<dbReference type="FunFam" id="3.90.190.10:FF:000038">
    <property type="entry name" value="Tyrosine-protein phosphatase CDC14"/>
    <property type="match status" value="1"/>
</dbReference>
<feature type="region of interest" description="Disordered" evidence="14">
    <location>
        <begin position="493"/>
        <end position="551"/>
    </location>
</feature>
<dbReference type="GO" id="GO:0005737">
    <property type="term" value="C:cytoplasm"/>
    <property type="evidence" value="ECO:0007669"/>
    <property type="project" value="UniProtKB-SubCell"/>
</dbReference>
<keyword evidence="11" id="KW-0539">Nucleus</keyword>
<dbReference type="Pfam" id="PF14671">
    <property type="entry name" value="DSPn"/>
    <property type="match status" value="1"/>
</dbReference>
<evidence type="ECO:0000313" key="17">
    <source>
        <dbReference type="EMBL" id="EJK53178.1"/>
    </source>
</evidence>
<comment type="subcellular location">
    <subcellularLocation>
        <location evidence="2">Cytoplasm</location>
    </subcellularLocation>
    <subcellularLocation>
        <location evidence="1">Nucleus</location>
    </subcellularLocation>
</comment>
<dbReference type="AlphaFoldDB" id="K0RHJ1"/>
<dbReference type="GO" id="GO:0031981">
    <property type="term" value="C:nuclear lumen"/>
    <property type="evidence" value="ECO:0007669"/>
    <property type="project" value="UniProtKB-ARBA"/>
</dbReference>
<comment type="similarity">
    <text evidence="3">Belongs to the protein-tyrosine phosphatase family. Non-receptor class CDC14 subfamily.</text>
</comment>
<dbReference type="OrthoDB" id="266663at2759"/>
<evidence type="ECO:0000256" key="12">
    <source>
        <dbReference type="ARBA" id="ARBA00023254"/>
    </source>
</evidence>
<organism evidence="17 18">
    <name type="scientific">Thalassiosira oceanica</name>
    <name type="common">Marine diatom</name>
    <dbReference type="NCBI Taxonomy" id="159749"/>
    <lineage>
        <taxon>Eukaryota</taxon>
        <taxon>Sar</taxon>
        <taxon>Stramenopiles</taxon>
        <taxon>Ochrophyta</taxon>
        <taxon>Bacillariophyta</taxon>
        <taxon>Coscinodiscophyceae</taxon>
        <taxon>Thalassiosirophycidae</taxon>
        <taxon>Thalassiosirales</taxon>
        <taxon>Thalassiosiraceae</taxon>
        <taxon>Thalassiosira</taxon>
    </lineage>
</organism>
<evidence type="ECO:0000256" key="11">
    <source>
        <dbReference type="ARBA" id="ARBA00023242"/>
    </source>
</evidence>
<dbReference type="InterPro" id="IPR029260">
    <property type="entry name" value="DSPn"/>
</dbReference>
<feature type="domain" description="Tyrosine specific protein phosphatases" evidence="16">
    <location>
        <begin position="352"/>
        <end position="416"/>
    </location>
</feature>
<dbReference type="OMA" id="ALPWIGW"/>
<feature type="compositionally biased region" description="Acidic residues" evidence="14">
    <location>
        <begin position="444"/>
        <end position="455"/>
    </location>
</feature>
<gene>
    <name evidence="17" type="ORF">THAOC_27437</name>
</gene>
<evidence type="ECO:0000256" key="3">
    <source>
        <dbReference type="ARBA" id="ARBA00007315"/>
    </source>
</evidence>
<dbReference type="PROSITE" id="PS50054">
    <property type="entry name" value="TYR_PHOSPHATASE_DUAL"/>
    <property type="match status" value="1"/>
</dbReference>
<dbReference type="InterPro" id="IPR044506">
    <property type="entry name" value="CDC14_C"/>
</dbReference>
<dbReference type="GO" id="GO:0005856">
    <property type="term" value="C:cytoskeleton"/>
    <property type="evidence" value="ECO:0007669"/>
    <property type="project" value="UniProtKB-ARBA"/>
</dbReference>
<evidence type="ECO:0000256" key="10">
    <source>
        <dbReference type="ARBA" id="ARBA00022912"/>
    </source>
</evidence>
<evidence type="ECO:0000256" key="5">
    <source>
        <dbReference type="ARBA" id="ARBA00022490"/>
    </source>
</evidence>
<dbReference type="InterPro" id="IPR000387">
    <property type="entry name" value="Tyr_Pase_dom"/>
</dbReference>
<dbReference type="EC" id="3.1.3.48" evidence="4"/>
<evidence type="ECO:0000313" key="18">
    <source>
        <dbReference type="Proteomes" id="UP000266841"/>
    </source>
</evidence>
<dbReference type="GO" id="GO:0051301">
    <property type="term" value="P:cell division"/>
    <property type="evidence" value="ECO:0007669"/>
    <property type="project" value="UniProtKB-KW"/>
</dbReference>
<dbReference type="SUPFAM" id="SSF52799">
    <property type="entry name" value="(Phosphotyrosine protein) phosphatases II"/>
    <property type="match status" value="2"/>
</dbReference>
<dbReference type="Proteomes" id="UP000266841">
    <property type="component" value="Unassembled WGS sequence"/>
</dbReference>
<keyword evidence="9" id="KW-0378">Hydrolase</keyword>
<dbReference type="Pfam" id="PF22785">
    <property type="entry name" value="Tc-R-P"/>
    <property type="match status" value="1"/>
</dbReference>
<dbReference type="GO" id="GO:0033554">
    <property type="term" value="P:cellular response to stress"/>
    <property type="evidence" value="ECO:0007669"/>
    <property type="project" value="UniProtKB-ARBA"/>
</dbReference>
<evidence type="ECO:0000256" key="2">
    <source>
        <dbReference type="ARBA" id="ARBA00004496"/>
    </source>
</evidence>
<keyword evidence="12" id="KW-0469">Meiosis</keyword>
<reference evidence="17 18" key="1">
    <citation type="journal article" date="2012" name="Genome Biol.">
        <title>Genome and low-iron response of an oceanic diatom adapted to chronic iron limitation.</title>
        <authorList>
            <person name="Lommer M."/>
            <person name="Specht M."/>
            <person name="Roy A.S."/>
            <person name="Kraemer L."/>
            <person name="Andreson R."/>
            <person name="Gutowska M.A."/>
            <person name="Wolf J."/>
            <person name="Bergner S.V."/>
            <person name="Schilhabel M.B."/>
            <person name="Klostermeier U.C."/>
            <person name="Beiko R.G."/>
            <person name="Rosenstiel P."/>
            <person name="Hippler M."/>
            <person name="Laroche J."/>
        </authorList>
    </citation>
    <scope>NUCLEOTIDE SEQUENCE [LARGE SCALE GENOMIC DNA]</scope>
    <source>
        <strain evidence="17 18">CCMP1005</strain>
    </source>
</reference>